<proteinExistence type="predicted"/>
<reference evidence="2 3" key="1">
    <citation type="journal article" date="2014" name="BMC Genomics">
        <title>Genome and secretome analysis of the hemibiotrophic fungal pathogen, Moniliophthora roreri, which causes frosty pod rot disease of cacao: mechanisms of the biotrophic and necrotrophic phases.</title>
        <authorList>
            <person name="Meinhardt L.W."/>
            <person name="Costa G.G.L."/>
            <person name="Thomazella D.P.T."/>
            <person name="Teixeira P.J.P.L."/>
            <person name="Carazzolle M.F."/>
            <person name="Schuster S.C."/>
            <person name="Carlson J.E."/>
            <person name="Guiltinan M.J."/>
            <person name="Mieczkowski P."/>
            <person name="Farmer A."/>
            <person name="Ramaraj T."/>
            <person name="Crozier J."/>
            <person name="Davis R.E."/>
            <person name="Shao J."/>
            <person name="Melnick R.L."/>
            <person name="Pereira G.A.G."/>
            <person name="Bailey B.A."/>
        </authorList>
    </citation>
    <scope>NUCLEOTIDE SEQUENCE [LARGE SCALE GENOMIC DNA]</scope>
    <source>
        <strain evidence="2 3">MCA 2997</strain>
    </source>
</reference>
<gene>
    <name evidence="2" type="ORF">Moror_1015</name>
</gene>
<comment type="caution">
    <text evidence="2">The sequence shown here is derived from an EMBL/GenBank/DDBJ whole genome shotgun (WGS) entry which is preliminary data.</text>
</comment>
<dbReference type="OrthoDB" id="3143319at2759"/>
<evidence type="ECO:0000313" key="3">
    <source>
        <dbReference type="Proteomes" id="UP000017559"/>
    </source>
</evidence>
<dbReference type="AlphaFoldDB" id="V2XN84"/>
<dbReference type="Proteomes" id="UP000017559">
    <property type="component" value="Unassembled WGS sequence"/>
</dbReference>
<keyword evidence="3" id="KW-1185">Reference proteome</keyword>
<organism evidence="2 3">
    <name type="scientific">Moniliophthora roreri (strain MCA 2997)</name>
    <name type="common">Cocoa frosty pod rot fungus</name>
    <name type="synonym">Crinipellis roreri</name>
    <dbReference type="NCBI Taxonomy" id="1381753"/>
    <lineage>
        <taxon>Eukaryota</taxon>
        <taxon>Fungi</taxon>
        <taxon>Dikarya</taxon>
        <taxon>Basidiomycota</taxon>
        <taxon>Agaricomycotina</taxon>
        <taxon>Agaricomycetes</taxon>
        <taxon>Agaricomycetidae</taxon>
        <taxon>Agaricales</taxon>
        <taxon>Marasmiineae</taxon>
        <taxon>Marasmiaceae</taxon>
        <taxon>Moniliophthora</taxon>
    </lineage>
</organism>
<name>V2XN84_MONRO</name>
<dbReference type="EMBL" id="AWSO01000104">
    <property type="protein sequence ID" value="ESK95197.1"/>
    <property type="molecule type" value="Genomic_DNA"/>
</dbReference>
<dbReference type="HOGENOM" id="CLU_027435_0_0_1"/>
<evidence type="ECO:0000256" key="1">
    <source>
        <dbReference type="SAM" id="MobiDB-lite"/>
    </source>
</evidence>
<sequence length="251" mass="28472">MEIKSPDKRPRTPEDEEPSKRQKLVLDTAPLDNVIPEPHLYPSGDNKAPDLKKLLSYAKSQPIPIHPHTLPISVSHVHSRRAWLIPVRGTLPWDRATSAVVLDPEFSPQTPQPGGTTSSEPIVWTHAALLAFWQYVLSFRQKTKLGSLSLSFTTPETRHSNLNAHLDLSNDDDEEVSLLKKRNQDFHKRIAHPLASVVYIKIYHYAEVSMHVRHGIDLFRFKTESPERRIKVMEGARLVLVDELSNGVLIS</sequence>
<evidence type="ECO:0000313" key="2">
    <source>
        <dbReference type="EMBL" id="ESK95197.1"/>
    </source>
</evidence>
<accession>V2XN84</accession>
<protein>
    <submittedName>
        <fullName evidence="2">Uncharacterized protein</fullName>
    </submittedName>
</protein>
<feature type="region of interest" description="Disordered" evidence="1">
    <location>
        <begin position="1"/>
        <end position="29"/>
    </location>
</feature>
<dbReference type="KEGG" id="mrr:Moror_1015"/>
<feature type="compositionally biased region" description="Basic and acidic residues" evidence="1">
    <location>
        <begin position="1"/>
        <end position="13"/>
    </location>
</feature>